<dbReference type="InterPro" id="IPR036375">
    <property type="entry name" value="Hemopexin-like_dom_sf"/>
</dbReference>
<organism evidence="8 9">
    <name type="scientific">Gasterosteus aculeatus aculeatus</name>
    <name type="common">three-spined stickleback</name>
    <dbReference type="NCBI Taxonomy" id="481459"/>
    <lineage>
        <taxon>Eukaryota</taxon>
        <taxon>Metazoa</taxon>
        <taxon>Chordata</taxon>
        <taxon>Craniata</taxon>
        <taxon>Vertebrata</taxon>
        <taxon>Euteleostomi</taxon>
        <taxon>Actinopterygii</taxon>
        <taxon>Neopterygii</taxon>
        <taxon>Teleostei</taxon>
        <taxon>Neoteleostei</taxon>
        <taxon>Acanthomorphata</taxon>
        <taxon>Eupercaria</taxon>
        <taxon>Perciformes</taxon>
        <taxon>Cottioidei</taxon>
        <taxon>Gasterosteales</taxon>
        <taxon>Gasterosteidae</taxon>
        <taxon>Gasterosteus</taxon>
    </lineage>
</organism>
<dbReference type="Gene3D" id="4.10.410.20">
    <property type="match status" value="1"/>
</dbReference>
<feature type="domain" description="SMB" evidence="7">
    <location>
        <begin position="84"/>
        <end position="127"/>
    </location>
</feature>
<dbReference type="GO" id="GO:0005615">
    <property type="term" value="C:extracellular space"/>
    <property type="evidence" value="ECO:0007669"/>
    <property type="project" value="TreeGrafter"/>
</dbReference>
<dbReference type="PANTHER" id="PTHR22917">
    <property type="entry name" value="HEMOPEXIN DOMAIN-CONTAINING PROTEIN"/>
    <property type="match status" value="1"/>
</dbReference>
<keyword evidence="5" id="KW-1133">Transmembrane helix</keyword>
<dbReference type="AlphaFoldDB" id="A0AAQ4P305"/>
<feature type="compositionally biased region" description="Low complexity" evidence="4">
    <location>
        <begin position="196"/>
        <end position="207"/>
    </location>
</feature>
<dbReference type="PROSITE" id="PS51642">
    <property type="entry name" value="HEMOPEXIN_2"/>
    <property type="match status" value="1"/>
</dbReference>
<evidence type="ECO:0000256" key="5">
    <source>
        <dbReference type="SAM" id="Phobius"/>
    </source>
</evidence>
<dbReference type="SUPFAM" id="SSF90188">
    <property type="entry name" value="Somatomedin B domain"/>
    <property type="match status" value="1"/>
</dbReference>
<feature type="transmembrane region" description="Helical" evidence="5">
    <location>
        <begin position="61"/>
        <end position="85"/>
    </location>
</feature>
<evidence type="ECO:0000256" key="3">
    <source>
        <dbReference type="PROSITE-ProRule" id="PRU01011"/>
    </source>
</evidence>
<name>A0AAQ4P305_GASAC</name>
<reference evidence="8" key="2">
    <citation type="submission" date="2025-08" db="UniProtKB">
        <authorList>
            <consortium name="Ensembl"/>
        </authorList>
    </citation>
    <scope>IDENTIFICATION</scope>
</reference>
<dbReference type="InterPro" id="IPR018487">
    <property type="entry name" value="Hemopexin-like_repeat"/>
</dbReference>
<dbReference type="InterPro" id="IPR001212">
    <property type="entry name" value="Somatomedin_B_dom"/>
</dbReference>
<dbReference type="SUPFAM" id="SSF50923">
    <property type="entry name" value="Hemopexin-like domain"/>
    <property type="match status" value="1"/>
</dbReference>
<keyword evidence="5" id="KW-0472">Membrane</keyword>
<feature type="compositionally biased region" description="Polar residues" evidence="4">
    <location>
        <begin position="147"/>
        <end position="170"/>
    </location>
</feature>
<evidence type="ECO:0000313" key="9">
    <source>
        <dbReference type="Proteomes" id="UP000007635"/>
    </source>
</evidence>
<keyword evidence="2" id="KW-1015">Disulfide bond</keyword>
<keyword evidence="1 6" id="KW-0732">Signal</keyword>
<evidence type="ECO:0000256" key="1">
    <source>
        <dbReference type="ARBA" id="ARBA00022729"/>
    </source>
</evidence>
<dbReference type="PANTHER" id="PTHR22917:SF8">
    <property type="entry name" value="PROTEOGLYCAN 4 ISOFORM X1"/>
    <property type="match status" value="1"/>
</dbReference>
<dbReference type="InterPro" id="IPR036024">
    <property type="entry name" value="Somatomedin_B-like_dom_sf"/>
</dbReference>
<feature type="chain" id="PRO_5042911629" evidence="6">
    <location>
        <begin position="28"/>
        <end position="497"/>
    </location>
</feature>
<sequence>MGCLPAALPCWCLLLCLLLCLSLCCVALFVALLCCSVCCSAVLLCCVGLFVALVCCSVCCFAVLVTLCLLLCCVGDALFALLLAAQSCRGRCGESFRRGRLCECDPDCSQFSTCCDDHQSLCDARVPVFHPRNSQAVRAAASGNLGSESLKGSNSASEEQYTGARNTVSLSRAPLSPARGSSLPRRRAPHTPPGPAAAGVAAGSGVANRRPSTLQDVAQASGLLDGGLLELGTGVLNDVDLCSDSPINGLTALSNGTILIFKGDVFWSVDGVSRSAGRPQSIMDTLGVPSPIDTVFTRCNCLGHTYIIKGDQYWRLDGDMVMEPGYPKPLVSEFPGLTGSISAALAAPAAGGRAETVYFFKSGDIMQSFTFPAASTPSCSKTPSKTASGSARGRSARQAEVLLSGEINVRVSLAGFPCPVTSALSVPSPRRRDPYEHYVFSGPLFFGVLTSGELPALTKPQPPAAPPILSPVAVATNAQKANAPLPSNSIKVWLRCP</sequence>
<dbReference type="PROSITE" id="PS50958">
    <property type="entry name" value="SMB_2"/>
    <property type="match status" value="1"/>
</dbReference>
<dbReference type="Pfam" id="PF01033">
    <property type="entry name" value="Somatomedin_B"/>
    <property type="match status" value="1"/>
</dbReference>
<evidence type="ECO:0000313" key="8">
    <source>
        <dbReference type="Ensembl" id="ENSGACP00000033003.1"/>
    </source>
</evidence>
<dbReference type="SMART" id="SM00120">
    <property type="entry name" value="HX"/>
    <property type="match status" value="2"/>
</dbReference>
<dbReference type="Gene3D" id="2.110.10.10">
    <property type="entry name" value="Hemopexin-like domain"/>
    <property type="match status" value="1"/>
</dbReference>
<feature type="region of interest" description="Disordered" evidence="4">
    <location>
        <begin position="373"/>
        <end position="394"/>
    </location>
</feature>
<feature type="region of interest" description="Disordered" evidence="4">
    <location>
        <begin position="147"/>
        <end position="207"/>
    </location>
</feature>
<dbReference type="Ensembl" id="ENSGACT00000068646.1">
    <property type="protein sequence ID" value="ENSGACP00000033003.1"/>
    <property type="gene ID" value="ENSGACG00000014855.2"/>
</dbReference>
<feature type="repeat" description="Hemopexin" evidence="3">
    <location>
        <begin position="289"/>
        <end position="337"/>
    </location>
</feature>
<reference evidence="8 9" key="1">
    <citation type="journal article" date="2021" name="G3 (Bethesda)">
        <title>Improved contiguity of the threespine stickleback genome using long-read sequencing.</title>
        <authorList>
            <person name="Nath S."/>
            <person name="Shaw D.E."/>
            <person name="White M.A."/>
        </authorList>
    </citation>
    <scope>NUCLEOTIDE SEQUENCE [LARGE SCALE GENOMIC DNA]</scope>
    <source>
        <strain evidence="8 9">Lake Benthic</strain>
    </source>
</reference>
<dbReference type="GeneTree" id="ENSGT00530000063751"/>
<feature type="compositionally biased region" description="Low complexity" evidence="4">
    <location>
        <begin position="373"/>
        <end position="388"/>
    </location>
</feature>
<feature type="transmembrane region" description="Helical" evidence="5">
    <location>
        <begin position="30"/>
        <end position="54"/>
    </location>
</feature>
<dbReference type="SMART" id="SM00201">
    <property type="entry name" value="SO"/>
    <property type="match status" value="1"/>
</dbReference>
<feature type="signal peptide" evidence="6">
    <location>
        <begin position="1"/>
        <end position="27"/>
    </location>
</feature>
<keyword evidence="9" id="KW-1185">Reference proteome</keyword>
<dbReference type="InterPro" id="IPR051298">
    <property type="entry name" value="Heme_transport/Cell_adhesion"/>
</dbReference>
<dbReference type="Proteomes" id="UP000007635">
    <property type="component" value="Chromosome III"/>
</dbReference>
<proteinExistence type="predicted"/>
<dbReference type="Pfam" id="PF00045">
    <property type="entry name" value="Hemopexin"/>
    <property type="match status" value="1"/>
</dbReference>
<evidence type="ECO:0000256" key="6">
    <source>
        <dbReference type="SAM" id="SignalP"/>
    </source>
</evidence>
<keyword evidence="5" id="KW-0812">Transmembrane</keyword>
<evidence type="ECO:0000256" key="4">
    <source>
        <dbReference type="SAM" id="MobiDB-lite"/>
    </source>
</evidence>
<evidence type="ECO:0000259" key="7">
    <source>
        <dbReference type="PROSITE" id="PS50958"/>
    </source>
</evidence>
<accession>A0AAQ4P305</accession>
<protein>
    <submittedName>
        <fullName evidence="8">Proteoglycan 4a</fullName>
    </submittedName>
</protein>
<evidence type="ECO:0000256" key="2">
    <source>
        <dbReference type="ARBA" id="ARBA00023157"/>
    </source>
</evidence>
<reference evidence="8" key="3">
    <citation type="submission" date="2025-09" db="UniProtKB">
        <authorList>
            <consortium name="Ensembl"/>
        </authorList>
    </citation>
    <scope>IDENTIFICATION</scope>
</reference>